<proteinExistence type="predicted"/>
<dbReference type="Proteomes" id="UP001302265">
    <property type="component" value="Segment"/>
</dbReference>
<accession>A0AA86XT18</accession>
<dbReference type="GeneID" id="98835768"/>
<dbReference type="EMBL" id="BK063676">
    <property type="protein sequence ID" value="DBA35322.1"/>
    <property type="molecule type" value="Genomic_DNA"/>
</dbReference>
<evidence type="ECO:0000313" key="1">
    <source>
        <dbReference type="EMBL" id="DBA35322.1"/>
    </source>
</evidence>
<gene>
    <name evidence="1" type="ORF">vir215_00020</name>
</gene>
<name>A0AA86XT18_9CAUD</name>
<reference evidence="1 2" key="1">
    <citation type="journal article" date="2023" name="Nat. Microbiol.">
        <title>A compendium of viruses from methanogenic archaea reveals their diversity and adaptations to the gut environment.</title>
        <authorList>
            <person name="Medvedeva S."/>
            <person name="Borrel G."/>
            <person name="Krupovic M."/>
            <person name="Gribaldo S."/>
        </authorList>
    </citation>
    <scope>NUCLEOTIDE SEQUENCE [LARGE SCALE GENOMIC DNA]</scope>
</reference>
<evidence type="ECO:0000313" key="2">
    <source>
        <dbReference type="Proteomes" id="UP001302265"/>
    </source>
</evidence>
<sequence length="57" mass="6370">MTTDGLVDLADRMMSYAMELLDDEEMGTVMEWANAIYDYAGVPADQRSGKEIMEGCE</sequence>
<organism evidence="1 2">
    <name type="scientific">Caudoviricetes sp. vir215</name>
    <dbReference type="NCBI Taxonomy" id="3068354"/>
    <lineage>
        <taxon>Viruses</taxon>
        <taxon>Duplodnaviria</taxon>
        <taxon>Heunggongvirae</taxon>
        <taxon>Uroviricota</taxon>
        <taxon>Caudoviricetes</taxon>
    </lineage>
</organism>
<keyword evidence="2" id="KW-1185">Reference proteome</keyword>
<dbReference type="RefSeq" id="YP_011108875.1">
    <property type="nucleotide sequence ID" value="NC_092586.1"/>
</dbReference>
<protein>
    <submittedName>
        <fullName evidence="1">Uncharacterized protein</fullName>
    </submittedName>
</protein>